<dbReference type="AlphaFoldDB" id="A0AA90HAQ3"/>
<dbReference type="SFLD" id="SFLDS00005">
    <property type="entry name" value="Isoprenoid_Synthase_Type_I"/>
    <property type="match status" value="1"/>
</dbReference>
<keyword evidence="10" id="KW-1185">Reference proteome</keyword>
<feature type="region of interest" description="Disordered" evidence="7">
    <location>
        <begin position="1"/>
        <end position="21"/>
    </location>
</feature>
<dbReference type="PANTHER" id="PTHR12001">
    <property type="entry name" value="GERANYLGERANYL PYROPHOSPHATE SYNTHASE"/>
    <property type="match status" value="1"/>
</dbReference>
<dbReference type="PANTHER" id="PTHR12001:SF85">
    <property type="entry name" value="SHORT CHAIN ISOPRENYL DIPHOSPHATE SYNTHASE"/>
    <property type="match status" value="1"/>
</dbReference>
<sequence>MTSHSPAAVAAAHPPPPDTGRARDLLLRELDGRWPADGRRLDRIARYALLPAGKFLRPVLLAESARAVGAGGAQIAPAALGVEFLHVGSLVHDDVIDGDELRRGRPSVMARHGVADAVVVGDALMMSMFAAVAECAERGLPAGRVVEAVRVLAAAGVDLCHGQLMEAELCGDAGCGLERYLAVSALKTGALFRAACLAGAVLGGGTPAQQRALRRYGEHLGSAFQMRDDLLPYVGDAGVTGKSGLSDLANRRPTFPLVVAHDRADRAGRRLLERVLSGAVPAAEALGAVAALLRRTGALAAAEERARQEVAAAKGCLAELPATSSRTLLERVADFSADRAR</sequence>
<organism evidence="9">
    <name type="scientific">Streptantibioticus silvisoli</name>
    <dbReference type="NCBI Taxonomy" id="2705255"/>
    <lineage>
        <taxon>Bacteria</taxon>
        <taxon>Bacillati</taxon>
        <taxon>Actinomycetota</taxon>
        <taxon>Actinomycetes</taxon>
        <taxon>Kitasatosporales</taxon>
        <taxon>Streptomycetaceae</taxon>
        <taxon>Streptantibioticus</taxon>
    </lineage>
</organism>
<dbReference type="GO" id="GO:0008299">
    <property type="term" value="P:isoprenoid biosynthetic process"/>
    <property type="evidence" value="ECO:0007669"/>
    <property type="project" value="InterPro"/>
</dbReference>
<evidence type="ECO:0000313" key="10">
    <source>
        <dbReference type="Proteomes" id="UP001156398"/>
    </source>
</evidence>
<evidence type="ECO:0000313" key="8">
    <source>
        <dbReference type="EMBL" id="MDI5967257.1"/>
    </source>
</evidence>
<evidence type="ECO:0000256" key="7">
    <source>
        <dbReference type="SAM" id="MobiDB-lite"/>
    </source>
</evidence>
<evidence type="ECO:0000256" key="1">
    <source>
        <dbReference type="ARBA" id="ARBA00001946"/>
    </source>
</evidence>
<dbReference type="InterPro" id="IPR033749">
    <property type="entry name" value="Polyprenyl_synt_CS"/>
</dbReference>
<dbReference type="RefSeq" id="WP_271318530.1">
    <property type="nucleotide sequence ID" value="NZ_JAAGKO020000079.1"/>
</dbReference>
<evidence type="ECO:0000313" key="9">
    <source>
        <dbReference type="EMBL" id="MDI5971227.1"/>
    </source>
</evidence>
<dbReference type="InterPro" id="IPR008949">
    <property type="entry name" value="Isoprenoid_synthase_dom_sf"/>
</dbReference>
<dbReference type="Gene3D" id="1.10.600.10">
    <property type="entry name" value="Farnesyl Diphosphate Synthase"/>
    <property type="match status" value="1"/>
</dbReference>
<dbReference type="EMBL" id="JABXJJ020000021">
    <property type="protein sequence ID" value="MDI5971227.1"/>
    <property type="molecule type" value="Genomic_DNA"/>
</dbReference>
<evidence type="ECO:0000256" key="6">
    <source>
        <dbReference type="RuleBase" id="RU004466"/>
    </source>
</evidence>
<comment type="caution">
    <text evidence="9">The sequence shown here is derived from an EMBL/GenBank/DDBJ whole genome shotgun (WGS) entry which is preliminary data.</text>
</comment>
<keyword evidence="5" id="KW-0460">Magnesium</keyword>
<dbReference type="Pfam" id="PF00348">
    <property type="entry name" value="polyprenyl_synt"/>
    <property type="match status" value="1"/>
</dbReference>
<keyword evidence="4" id="KW-0479">Metal-binding</keyword>
<comment type="similarity">
    <text evidence="2 6">Belongs to the FPP/GGPP synthase family.</text>
</comment>
<dbReference type="InterPro" id="IPR000092">
    <property type="entry name" value="Polyprenyl_synt"/>
</dbReference>
<comment type="cofactor">
    <cofactor evidence="1">
        <name>Mg(2+)</name>
        <dbReference type="ChEBI" id="CHEBI:18420"/>
    </cofactor>
</comment>
<dbReference type="SUPFAM" id="SSF48576">
    <property type="entry name" value="Terpenoid synthases"/>
    <property type="match status" value="1"/>
</dbReference>
<gene>
    <name evidence="8" type="ORF">POF43_031805</name>
    <name evidence="9" type="ORF">POF50_018070</name>
</gene>
<evidence type="ECO:0000256" key="4">
    <source>
        <dbReference type="ARBA" id="ARBA00022723"/>
    </source>
</evidence>
<evidence type="ECO:0000256" key="5">
    <source>
        <dbReference type="ARBA" id="ARBA00022842"/>
    </source>
</evidence>
<dbReference type="Proteomes" id="UP001156398">
    <property type="component" value="Unassembled WGS sequence"/>
</dbReference>
<name>A0AA90HAQ3_9ACTN</name>
<reference evidence="9 10" key="1">
    <citation type="submission" date="2023-05" db="EMBL/GenBank/DDBJ databases">
        <title>Streptantibioticus silvisoli sp. nov., acidotolerant actinomycetes 1 from pine litter.</title>
        <authorList>
            <person name="Swiecimska M."/>
            <person name="Golinska P."/>
            <person name="Sangal V."/>
            <person name="Wachnowicz B."/>
            <person name="Goodfellow M."/>
        </authorList>
    </citation>
    <scope>NUCLEOTIDE SEQUENCE</scope>
    <source>
        <strain evidence="9">SL13</strain>
        <strain evidence="8 10">SL54</strain>
    </source>
</reference>
<dbReference type="GO" id="GO:0046872">
    <property type="term" value="F:metal ion binding"/>
    <property type="evidence" value="ECO:0007669"/>
    <property type="project" value="UniProtKB-KW"/>
</dbReference>
<protein>
    <submittedName>
        <fullName evidence="9">Polyprenyl synthetase family protein</fullName>
    </submittedName>
</protein>
<evidence type="ECO:0000256" key="2">
    <source>
        <dbReference type="ARBA" id="ARBA00006706"/>
    </source>
</evidence>
<dbReference type="EMBL" id="JAAGKO020000079">
    <property type="protein sequence ID" value="MDI5967257.1"/>
    <property type="molecule type" value="Genomic_DNA"/>
</dbReference>
<feature type="compositionally biased region" description="Low complexity" evidence="7">
    <location>
        <begin position="1"/>
        <end position="12"/>
    </location>
</feature>
<accession>A0AA90HAQ3</accession>
<evidence type="ECO:0000256" key="3">
    <source>
        <dbReference type="ARBA" id="ARBA00022679"/>
    </source>
</evidence>
<dbReference type="GO" id="GO:0004659">
    <property type="term" value="F:prenyltransferase activity"/>
    <property type="evidence" value="ECO:0007669"/>
    <property type="project" value="InterPro"/>
</dbReference>
<proteinExistence type="inferred from homology"/>
<keyword evidence="3 6" id="KW-0808">Transferase</keyword>
<dbReference type="CDD" id="cd00685">
    <property type="entry name" value="Trans_IPPS_HT"/>
    <property type="match status" value="1"/>
</dbReference>
<dbReference type="PROSITE" id="PS00723">
    <property type="entry name" value="POLYPRENYL_SYNTHASE_1"/>
    <property type="match status" value="1"/>
</dbReference>